<comment type="caution">
    <text evidence="2">The sequence shown here is derived from an EMBL/GenBank/DDBJ whole genome shotgun (WGS) entry which is preliminary data.</text>
</comment>
<sequence>MLYAIVKALLSGMLIMAASEVAKRSPSLGALVISLPLISILAFIWLWNDTGDSERIAATAASTFWYVLPTLPMFLVLPALLRSGTGFWPSLGLSCLLTFALYLATVWIAAKFGVSL</sequence>
<reference evidence="2 3" key="1">
    <citation type="submission" date="2019-09" db="EMBL/GenBank/DDBJ databases">
        <title>Parvibaculum sedimenti sp. nov., isolated from sediment.</title>
        <authorList>
            <person name="Wang Y."/>
        </authorList>
    </citation>
    <scope>NUCLEOTIDE SEQUENCE [LARGE SCALE GENOMIC DNA]</scope>
    <source>
        <strain evidence="2 3">HXT-9</strain>
    </source>
</reference>
<evidence type="ECO:0000313" key="2">
    <source>
        <dbReference type="EMBL" id="KAB7740537.1"/>
    </source>
</evidence>
<proteinExistence type="predicted"/>
<evidence type="ECO:0000256" key="1">
    <source>
        <dbReference type="SAM" id="Phobius"/>
    </source>
</evidence>
<organism evidence="2 3">
    <name type="scientific">Parvibaculum sedimenti</name>
    <dbReference type="NCBI Taxonomy" id="2608632"/>
    <lineage>
        <taxon>Bacteria</taxon>
        <taxon>Pseudomonadati</taxon>
        <taxon>Pseudomonadota</taxon>
        <taxon>Alphaproteobacteria</taxon>
        <taxon>Hyphomicrobiales</taxon>
        <taxon>Parvibaculaceae</taxon>
        <taxon>Parvibaculum</taxon>
    </lineage>
</organism>
<protein>
    <recommendedName>
        <fullName evidence="4">DUF3147 family protein</fullName>
    </recommendedName>
</protein>
<dbReference type="InterPro" id="IPR058117">
    <property type="entry name" value="BV97_02767-like"/>
</dbReference>
<dbReference type="AlphaFoldDB" id="A0A6N6VJZ1"/>
<keyword evidence="1" id="KW-0472">Membrane</keyword>
<keyword evidence="1" id="KW-1133">Transmembrane helix</keyword>
<evidence type="ECO:0000313" key="3">
    <source>
        <dbReference type="Proteomes" id="UP000468901"/>
    </source>
</evidence>
<keyword evidence="3" id="KW-1185">Reference proteome</keyword>
<feature type="transmembrane region" description="Helical" evidence="1">
    <location>
        <begin position="29"/>
        <end position="47"/>
    </location>
</feature>
<evidence type="ECO:0008006" key="4">
    <source>
        <dbReference type="Google" id="ProtNLM"/>
    </source>
</evidence>
<dbReference type="Proteomes" id="UP000468901">
    <property type="component" value="Unassembled WGS sequence"/>
</dbReference>
<accession>A0A6N6VJZ1</accession>
<feature type="transmembrane region" description="Helical" evidence="1">
    <location>
        <begin position="59"/>
        <end position="81"/>
    </location>
</feature>
<gene>
    <name evidence="2" type="ORF">F2P47_08400</name>
</gene>
<keyword evidence="1" id="KW-0812">Transmembrane</keyword>
<name>A0A6N6VJZ1_9HYPH</name>
<feature type="transmembrane region" description="Helical" evidence="1">
    <location>
        <begin position="87"/>
        <end position="110"/>
    </location>
</feature>
<dbReference type="RefSeq" id="WP_152215901.1">
    <property type="nucleotide sequence ID" value="NZ_JBAQYD010000142.1"/>
</dbReference>
<dbReference type="EMBL" id="WESC01000006">
    <property type="protein sequence ID" value="KAB7740537.1"/>
    <property type="molecule type" value="Genomic_DNA"/>
</dbReference>
<dbReference type="NCBIfam" id="NF006749">
    <property type="entry name" value="PRK09272.1-2"/>
    <property type="match status" value="1"/>
</dbReference>